<evidence type="ECO:0000313" key="1">
    <source>
        <dbReference type="EMBL" id="SJZ52121.1"/>
    </source>
</evidence>
<accession>A0A1T4LBU6</accession>
<name>A0A1T4LBU6_9BACT</name>
<evidence type="ECO:0000313" key="2">
    <source>
        <dbReference type="Proteomes" id="UP000190102"/>
    </source>
</evidence>
<protein>
    <submittedName>
        <fullName evidence="1">Uncharacterized protein</fullName>
    </submittedName>
</protein>
<dbReference type="RefSeq" id="WP_139366668.1">
    <property type="nucleotide sequence ID" value="NZ_FUWR01000002.1"/>
</dbReference>
<dbReference type="OrthoDB" id="9169444at2"/>
<keyword evidence="2" id="KW-1185">Reference proteome</keyword>
<gene>
    <name evidence="1" type="ORF">SAMN02745119_00871</name>
</gene>
<dbReference type="AlphaFoldDB" id="A0A1T4LBU6"/>
<organism evidence="1 2">
    <name type="scientific">Trichlorobacter thiogenes</name>
    <dbReference type="NCBI Taxonomy" id="115783"/>
    <lineage>
        <taxon>Bacteria</taxon>
        <taxon>Pseudomonadati</taxon>
        <taxon>Thermodesulfobacteriota</taxon>
        <taxon>Desulfuromonadia</taxon>
        <taxon>Geobacterales</taxon>
        <taxon>Geobacteraceae</taxon>
        <taxon>Trichlorobacter</taxon>
    </lineage>
</organism>
<proteinExistence type="predicted"/>
<dbReference type="EMBL" id="FUWR01000002">
    <property type="protein sequence ID" value="SJZ52121.1"/>
    <property type="molecule type" value="Genomic_DNA"/>
</dbReference>
<dbReference type="Proteomes" id="UP000190102">
    <property type="component" value="Unassembled WGS sequence"/>
</dbReference>
<reference evidence="2" key="1">
    <citation type="submission" date="2017-02" db="EMBL/GenBank/DDBJ databases">
        <authorList>
            <person name="Varghese N."/>
            <person name="Submissions S."/>
        </authorList>
    </citation>
    <scope>NUCLEOTIDE SEQUENCE [LARGE SCALE GENOMIC DNA]</scope>
    <source>
        <strain evidence="2">ATCC BAA-34</strain>
    </source>
</reference>
<sequence length="92" mass="10480">MKNDLQCPYCGADNEVCHDDGKGYSEDTDHEMTCRECDKAFIFNTTIIMRYEAFAADCLNTGDHKYEKTRTIPPEAARLRCVMCGHEKPLPV</sequence>